<organism evidence="8 9">
    <name type="scientific">Pandoraea sputorum</name>
    <dbReference type="NCBI Taxonomy" id="93222"/>
    <lineage>
        <taxon>Bacteria</taxon>
        <taxon>Pseudomonadati</taxon>
        <taxon>Pseudomonadota</taxon>
        <taxon>Betaproteobacteria</taxon>
        <taxon>Burkholderiales</taxon>
        <taxon>Burkholderiaceae</taxon>
        <taxon>Pandoraea</taxon>
    </lineage>
</organism>
<reference evidence="8 9" key="1">
    <citation type="submission" date="2019-08" db="EMBL/GenBank/DDBJ databases">
        <authorList>
            <person name="Peeters C."/>
        </authorList>
    </citation>
    <scope>NUCLEOTIDE SEQUENCE [LARGE SCALE GENOMIC DNA]</scope>
    <source>
        <strain evidence="8 9">LMG 31121</strain>
    </source>
</reference>
<dbReference type="GO" id="GO:0004497">
    <property type="term" value="F:monooxygenase activity"/>
    <property type="evidence" value="ECO:0007669"/>
    <property type="project" value="TreeGrafter"/>
</dbReference>
<accession>A0A5E5BNX7</accession>
<gene>
    <name evidence="8" type="ORF">PSP31121_05649</name>
</gene>
<evidence type="ECO:0000256" key="7">
    <source>
        <dbReference type="ARBA" id="ARBA00023002"/>
    </source>
</evidence>
<comment type="similarity">
    <text evidence="3">Belongs to the lysine N(6)-hydroxylase/L-ornithine N(5)-oxygenase family.</text>
</comment>
<name>A0A5E5BNX7_9BURK</name>
<evidence type="ECO:0000256" key="5">
    <source>
        <dbReference type="ARBA" id="ARBA00022827"/>
    </source>
</evidence>
<dbReference type="GO" id="GO:0050660">
    <property type="term" value="F:flavin adenine dinucleotide binding"/>
    <property type="evidence" value="ECO:0007669"/>
    <property type="project" value="TreeGrafter"/>
</dbReference>
<dbReference type="Proteomes" id="UP000335538">
    <property type="component" value="Unassembled WGS sequence"/>
</dbReference>
<evidence type="ECO:0000256" key="2">
    <source>
        <dbReference type="ARBA" id="ARBA00004924"/>
    </source>
</evidence>
<dbReference type="Pfam" id="PF13450">
    <property type="entry name" value="NAD_binding_8"/>
    <property type="match status" value="1"/>
</dbReference>
<dbReference type="PRINTS" id="PR00368">
    <property type="entry name" value="FADPNR"/>
</dbReference>
<dbReference type="InterPro" id="IPR036188">
    <property type="entry name" value="FAD/NAD-bd_sf"/>
</dbReference>
<evidence type="ECO:0000313" key="8">
    <source>
        <dbReference type="EMBL" id="VVE86010.1"/>
    </source>
</evidence>
<evidence type="ECO:0000256" key="4">
    <source>
        <dbReference type="ARBA" id="ARBA00022630"/>
    </source>
</evidence>
<keyword evidence="4" id="KW-0285">Flavoprotein</keyword>
<comment type="pathway">
    <text evidence="2">Siderophore biosynthesis.</text>
</comment>
<dbReference type="PANTHER" id="PTHR43539">
    <property type="entry name" value="FLAVIN-BINDING MONOOXYGENASE-LIKE PROTEIN (AFU_ORTHOLOGUE AFUA_4G09220)"/>
    <property type="match status" value="1"/>
</dbReference>
<keyword evidence="7" id="KW-0560">Oxidoreductase</keyword>
<proteinExistence type="inferred from homology"/>
<keyword evidence="6" id="KW-0521">NADP</keyword>
<evidence type="ECO:0000256" key="6">
    <source>
        <dbReference type="ARBA" id="ARBA00022857"/>
    </source>
</evidence>
<dbReference type="InterPro" id="IPR025700">
    <property type="entry name" value="Lys/Orn_oxygenase"/>
</dbReference>
<dbReference type="EMBL" id="CABPSR010000065">
    <property type="protein sequence ID" value="VVE86010.1"/>
    <property type="molecule type" value="Genomic_DNA"/>
</dbReference>
<dbReference type="Pfam" id="PF13434">
    <property type="entry name" value="Lys_Orn_oxgnase"/>
    <property type="match status" value="1"/>
</dbReference>
<sequence>MENRCEGLHRLEARLRQDLGWLALPAPPWVRQRSYQGRAVLDVAIIGAGMAGLAAAASLNNLGIRTVNFDRAPRGQEGPWATSARMPTLRTPKHITGPALGLPALTFRAWFEAQFGADAWEALETIPRLQWRDYLAWYREVLGIEVRNCHRVTAVTPCGDGPEGVIMLRIASPAGEHTMFAKHVVLATGMDAPGEPALPAFAQALPRHMWAHTSEIIDYSSVRGKRVGVVGAGASAMDNAAAALDAGATSVDLLIRRSTLPRVSKGKGASNPGATYGHVNLPAEWKWRIRHYIDAQGTPPPRASVLRVSRHPQARMHFDEPMRDVGRFGEEIHVRTATRTLVFDFLVLATGFRLDIDRRPEIAPLAPYMRRWRDRLAPAWSEENPALANSPDLGANFEFLETTPGVCPGLSRIHCFCAAAVLSHGAVVGNIPGVGKGALRLASGIASQLYKDDVDYHFAELQAYDEAEIFGDEWEHAP</sequence>
<evidence type="ECO:0000313" key="9">
    <source>
        <dbReference type="Proteomes" id="UP000335538"/>
    </source>
</evidence>
<dbReference type="PANTHER" id="PTHR43539:SF91">
    <property type="entry name" value="FAD-DEPENDENT URATE HYDROXYLASE"/>
    <property type="match status" value="1"/>
</dbReference>
<dbReference type="SUPFAM" id="SSF51905">
    <property type="entry name" value="FAD/NAD(P)-binding domain"/>
    <property type="match status" value="2"/>
</dbReference>
<keyword evidence="5" id="KW-0274">FAD</keyword>
<dbReference type="InterPro" id="IPR050982">
    <property type="entry name" value="Auxin_biosynth/cation_transpt"/>
</dbReference>
<dbReference type="AlphaFoldDB" id="A0A5E5BNX7"/>
<evidence type="ECO:0000256" key="3">
    <source>
        <dbReference type="ARBA" id="ARBA00007588"/>
    </source>
</evidence>
<protein>
    <submittedName>
        <fullName evidence="8">FAD-dependent oxidoreductase</fullName>
    </submittedName>
</protein>
<comment type="cofactor">
    <cofactor evidence="1">
        <name>FAD</name>
        <dbReference type="ChEBI" id="CHEBI:57692"/>
    </cofactor>
</comment>
<evidence type="ECO:0000256" key="1">
    <source>
        <dbReference type="ARBA" id="ARBA00001974"/>
    </source>
</evidence>
<dbReference type="Gene3D" id="3.50.50.60">
    <property type="entry name" value="FAD/NAD(P)-binding domain"/>
    <property type="match status" value="1"/>
</dbReference>
<dbReference type="PRINTS" id="PR00411">
    <property type="entry name" value="PNDRDTASEI"/>
</dbReference>